<accession>X0WPE1</accession>
<dbReference type="AlphaFoldDB" id="X0WPE1"/>
<sequence length="144" mass="17187">MKIKYNDIRLFNQILTKTDREAIAKKCEVSYHTVTSVLYGNRINKHIEKELMHIVKIKIDKLYDTYNTIVTANIAENATFEGYDQAITSTSWSAGIIYTKYIDAYLYLINYKYDRINQLWERILIKCSDFLNHKYYIIHLMVRI</sequence>
<evidence type="ECO:0000313" key="1">
    <source>
        <dbReference type="EMBL" id="GAG32500.1"/>
    </source>
</evidence>
<name>X0WPE1_9ZZZZ</name>
<comment type="caution">
    <text evidence="1">The sequence shown here is derived from an EMBL/GenBank/DDBJ whole genome shotgun (WGS) entry which is preliminary data.</text>
</comment>
<protein>
    <submittedName>
        <fullName evidence="1">Uncharacterized protein</fullName>
    </submittedName>
</protein>
<gene>
    <name evidence="1" type="ORF">S01H1_72112</name>
</gene>
<reference evidence="1" key="1">
    <citation type="journal article" date="2014" name="Front. Microbiol.">
        <title>High frequency of phylogenetically diverse reductive dehalogenase-homologous genes in deep subseafloor sedimentary metagenomes.</title>
        <authorList>
            <person name="Kawai M."/>
            <person name="Futagami T."/>
            <person name="Toyoda A."/>
            <person name="Takaki Y."/>
            <person name="Nishi S."/>
            <person name="Hori S."/>
            <person name="Arai W."/>
            <person name="Tsubouchi T."/>
            <person name="Morono Y."/>
            <person name="Uchiyama I."/>
            <person name="Ito T."/>
            <person name="Fujiyama A."/>
            <person name="Inagaki F."/>
            <person name="Takami H."/>
        </authorList>
    </citation>
    <scope>NUCLEOTIDE SEQUENCE</scope>
    <source>
        <strain evidence="1">Expedition CK06-06</strain>
    </source>
</reference>
<proteinExistence type="predicted"/>
<feature type="non-terminal residue" evidence="1">
    <location>
        <position position="144"/>
    </location>
</feature>
<organism evidence="1">
    <name type="scientific">marine sediment metagenome</name>
    <dbReference type="NCBI Taxonomy" id="412755"/>
    <lineage>
        <taxon>unclassified sequences</taxon>
        <taxon>metagenomes</taxon>
        <taxon>ecological metagenomes</taxon>
    </lineage>
</organism>
<dbReference type="EMBL" id="BARS01048066">
    <property type="protein sequence ID" value="GAG32500.1"/>
    <property type="molecule type" value="Genomic_DNA"/>
</dbReference>